<comment type="function">
    <text evidence="6">Component of the SWI5-SFR1 complex, a complex required for double-strand break repair via homologous recombination.</text>
</comment>
<dbReference type="GO" id="GO:0034974">
    <property type="term" value="C:Swi5-Swi2 complex"/>
    <property type="evidence" value="ECO:0007669"/>
    <property type="project" value="TreeGrafter"/>
</dbReference>
<evidence type="ECO:0000313" key="9">
    <source>
        <dbReference type="Proteomes" id="UP000050525"/>
    </source>
</evidence>
<evidence type="ECO:0000256" key="6">
    <source>
        <dbReference type="ARBA" id="ARBA00059338"/>
    </source>
</evidence>
<evidence type="ECO:0000256" key="7">
    <source>
        <dbReference type="SAM" id="Coils"/>
    </source>
</evidence>
<dbReference type="Pfam" id="PF07061">
    <property type="entry name" value="Swi5"/>
    <property type="match status" value="1"/>
</dbReference>
<organism evidence="8 9">
    <name type="scientific">Alligator mississippiensis</name>
    <name type="common">American alligator</name>
    <dbReference type="NCBI Taxonomy" id="8496"/>
    <lineage>
        <taxon>Eukaryota</taxon>
        <taxon>Metazoa</taxon>
        <taxon>Chordata</taxon>
        <taxon>Craniata</taxon>
        <taxon>Vertebrata</taxon>
        <taxon>Euteleostomi</taxon>
        <taxon>Archelosauria</taxon>
        <taxon>Archosauria</taxon>
        <taxon>Crocodylia</taxon>
        <taxon>Alligatoridae</taxon>
        <taxon>Alligatorinae</taxon>
        <taxon>Alligator</taxon>
    </lineage>
</organism>
<evidence type="ECO:0000256" key="1">
    <source>
        <dbReference type="ARBA" id="ARBA00008060"/>
    </source>
</evidence>
<dbReference type="PANTHER" id="PTHR28529">
    <property type="entry name" value="DNA REPAIR PROTEIN SWI5 HOMOLOG"/>
    <property type="match status" value="1"/>
</dbReference>
<comment type="caution">
    <text evidence="8">The sequence shown here is derived from an EMBL/GenBank/DDBJ whole genome shotgun (WGS) entry which is preliminary data.</text>
</comment>
<dbReference type="EMBL" id="AKHW03006215">
    <property type="protein sequence ID" value="KYO23228.1"/>
    <property type="molecule type" value="Genomic_DNA"/>
</dbReference>
<keyword evidence="7" id="KW-0175">Coiled coil</keyword>
<evidence type="ECO:0000256" key="2">
    <source>
        <dbReference type="ARBA" id="ARBA00019825"/>
    </source>
</evidence>
<dbReference type="Gene3D" id="1.20.5.170">
    <property type="match status" value="1"/>
</dbReference>
<dbReference type="InterPro" id="IPR010760">
    <property type="entry name" value="DNA-repair_Swi5"/>
</dbReference>
<keyword evidence="3" id="KW-0227">DNA damage</keyword>
<accession>A0A151MFD8</accession>
<feature type="coiled-coil region" evidence="7">
    <location>
        <begin position="47"/>
        <end position="74"/>
    </location>
</feature>
<dbReference type="GO" id="GO:0032798">
    <property type="term" value="C:Swi5-Sfr1 complex"/>
    <property type="evidence" value="ECO:0007669"/>
    <property type="project" value="UniProtKB-ARBA"/>
</dbReference>
<name>A0A151MFD8_ALLMI</name>
<gene>
    <name evidence="8" type="primary">SWI5</name>
    <name evidence="8" type="ORF">Y1Q_0005650</name>
</gene>
<protein>
    <recommendedName>
        <fullName evidence="2">DNA repair protein SWI5 homolog</fullName>
    </recommendedName>
    <alternativeName>
        <fullName evidence="5">Protein SAE3 homolog</fullName>
    </alternativeName>
</protein>
<keyword evidence="9" id="KW-1185">Reference proteome</keyword>
<evidence type="ECO:0000256" key="3">
    <source>
        <dbReference type="ARBA" id="ARBA00022763"/>
    </source>
</evidence>
<evidence type="ECO:0000256" key="4">
    <source>
        <dbReference type="ARBA" id="ARBA00023204"/>
    </source>
</evidence>
<dbReference type="eggNOG" id="ENOG502S8Z3">
    <property type="taxonomic scope" value="Eukaryota"/>
</dbReference>
<evidence type="ECO:0000313" key="8">
    <source>
        <dbReference type="EMBL" id="KYO23228.1"/>
    </source>
</evidence>
<reference evidence="8 9" key="1">
    <citation type="journal article" date="2012" name="Genome Biol.">
        <title>Sequencing three crocodilian genomes to illuminate the evolution of archosaurs and amniotes.</title>
        <authorList>
            <person name="St John J.A."/>
            <person name="Braun E.L."/>
            <person name="Isberg S.R."/>
            <person name="Miles L.G."/>
            <person name="Chong A.Y."/>
            <person name="Gongora J."/>
            <person name="Dalzell P."/>
            <person name="Moran C."/>
            <person name="Bed'hom B."/>
            <person name="Abzhanov A."/>
            <person name="Burgess S.C."/>
            <person name="Cooksey A.M."/>
            <person name="Castoe T.A."/>
            <person name="Crawford N.G."/>
            <person name="Densmore L.D."/>
            <person name="Drew J.C."/>
            <person name="Edwards S.V."/>
            <person name="Faircloth B.C."/>
            <person name="Fujita M.K."/>
            <person name="Greenwold M.J."/>
            <person name="Hoffmann F.G."/>
            <person name="Howard J.M."/>
            <person name="Iguchi T."/>
            <person name="Janes D.E."/>
            <person name="Khan S.Y."/>
            <person name="Kohno S."/>
            <person name="de Koning A.J."/>
            <person name="Lance S.L."/>
            <person name="McCarthy F.M."/>
            <person name="McCormack J.E."/>
            <person name="Merchant M.E."/>
            <person name="Peterson D.G."/>
            <person name="Pollock D.D."/>
            <person name="Pourmand N."/>
            <person name="Raney B.J."/>
            <person name="Roessler K.A."/>
            <person name="Sanford J.R."/>
            <person name="Sawyer R.H."/>
            <person name="Schmidt C.J."/>
            <person name="Triplett E.W."/>
            <person name="Tuberville T.D."/>
            <person name="Venegas-Anaya M."/>
            <person name="Howard J.T."/>
            <person name="Jarvis E.D."/>
            <person name="Guillette L.J.Jr."/>
            <person name="Glenn T.C."/>
            <person name="Green R.E."/>
            <person name="Ray D.A."/>
        </authorList>
    </citation>
    <scope>NUCLEOTIDE SEQUENCE [LARGE SCALE GENOMIC DNA]</scope>
    <source>
        <strain evidence="8">KSC_2009_1</strain>
    </source>
</reference>
<dbReference type="PANTHER" id="PTHR28529:SF2">
    <property type="entry name" value="DNA REPAIR PROTEIN SWI5 HOMOLOG"/>
    <property type="match status" value="1"/>
</dbReference>
<keyword evidence="4" id="KW-0234">DNA repair</keyword>
<dbReference type="GO" id="GO:0000724">
    <property type="term" value="P:double-strand break repair via homologous recombination"/>
    <property type="evidence" value="ECO:0007669"/>
    <property type="project" value="TreeGrafter"/>
</dbReference>
<sequence>MPPGFSIMLEPCLWDSWAPLGRQDRCHAGFRSPIQSPRSSPSVGINKETLQGEIKELKEKDLALDQEIAQLLAEGYSLDELEKHISLLHEYNDIKDAGQMLLGKLAVIRGLTTKDLYPEFDLELSD</sequence>
<dbReference type="FunFam" id="1.20.5.170:FF:000056">
    <property type="entry name" value="DNA repair protein SWI5 homolog"/>
    <property type="match status" value="1"/>
</dbReference>
<evidence type="ECO:0000256" key="5">
    <source>
        <dbReference type="ARBA" id="ARBA00030081"/>
    </source>
</evidence>
<proteinExistence type="inferred from homology"/>
<comment type="similarity">
    <text evidence="1">Belongs to the SWI5/SAE3 family.</text>
</comment>
<dbReference type="Proteomes" id="UP000050525">
    <property type="component" value="Unassembled WGS sequence"/>
</dbReference>
<dbReference type="AlphaFoldDB" id="A0A151MFD8"/>